<dbReference type="PANTHER" id="PTHR11995">
    <property type="entry name" value="NADH DEHYDROGENASE"/>
    <property type="match status" value="1"/>
</dbReference>
<comment type="caution">
    <text evidence="11">The sequence shown here is derived from an EMBL/GenBank/DDBJ whole genome shotgun (WGS) entry which is preliminary data.</text>
</comment>
<dbReference type="GO" id="GO:0048038">
    <property type="term" value="F:quinone binding"/>
    <property type="evidence" value="ECO:0007669"/>
    <property type="project" value="UniProtKB-KW"/>
</dbReference>
<organism evidence="11 12">
    <name type="scientific">Reticulibacter mediterranei</name>
    <dbReference type="NCBI Taxonomy" id="2778369"/>
    <lineage>
        <taxon>Bacteria</taxon>
        <taxon>Bacillati</taxon>
        <taxon>Chloroflexota</taxon>
        <taxon>Ktedonobacteria</taxon>
        <taxon>Ktedonobacterales</taxon>
        <taxon>Reticulibacteraceae</taxon>
        <taxon>Reticulibacter</taxon>
    </lineage>
</organism>
<evidence type="ECO:0000256" key="3">
    <source>
        <dbReference type="ARBA" id="ARBA00022485"/>
    </source>
</evidence>
<dbReference type="HAMAP" id="MF_01356">
    <property type="entry name" value="NDH1_NuoB"/>
    <property type="match status" value="1"/>
</dbReference>
<keyword evidence="5 7" id="KW-1278">Translocase</keyword>
<evidence type="ECO:0000256" key="1">
    <source>
        <dbReference type="ARBA" id="ARBA00009173"/>
    </source>
</evidence>
<proteinExistence type="inferred from homology"/>
<evidence type="ECO:0000256" key="9">
    <source>
        <dbReference type="SAM" id="MobiDB-lite"/>
    </source>
</evidence>
<dbReference type="Gene3D" id="3.40.50.12280">
    <property type="match status" value="1"/>
</dbReference>
<dbReference type="PROSITE" id="PS01150">
    <property type="entry name" value="COMPLEX1_20K"/>
    <property type="match status" value="1"/>
</dbReference>
<feature type="binding site" evidence="7">
    <location>
        <position position="77"/>
    </location>
    <ligand>
        <name>[4Fe-4S] cluster</name>
        <dbReference type="ChEBI" id="CHEBI:49883"/>
    </ligand>
</feature>
<keyword evidence="2 7" id="KW-0813">Transport</keyword>
<feature type="binding site" evidence="7">
    <location>
        <position position="172"/>
    </location>
    <ligand>
        <name>[4Fe-4S] cluster</name>
        <dbReference type="ChEBI" id="CHEBI:49883"/>
    </ligand>
</feature>
<dbReference type="NCBIfam" id="NF005012">
    <property type="entry name" value="PRK06411.1"/>
    <property type="match status" value="1"/>
</dbReference>
<dbReference type="SUPFAM" id="SSF56770">
    <property type="entry name" value="HydA/Nqo6-like"/>
    <property type="match status" value="1"/>
</dbReference>
<dbReference type="EC" id="7.1.1.-" evidence="7"/>
<keyword evidence="7 8" id="KW-0411">Iron-sulfur</keyword>
<keyword evidence="7 8" id="KW-0408">Iron</keyword>
<dbReference type="AlphaFoldDB" id="A0A8J3IBW7"/>
<feature type="binding site" evidence="7">
    <location>
        <position position="142"/>
    </location>
    <ligand>
        <name>[4Fe-4S] cluster</name>
        <dbReference type="ChEBI" id="CHEBI:49883"/>
    </ligand>
</feature>
<dbReference type="InterPro" id="IPR006137">
    <property type="entry name" value="NADH_UbQ_OxRdtase-like_20kDa"/>
</dbReference>
<comment type="similarity">
    <text evidence="1 7 8">Belongs to the complex I 20 kDa subunit family.</text>
</comment>
<accession>A0A8J3IBW7</accession>
<dbReference type="GO" id="GO:0045271">
    <property type="term" value="C:respiratory chain complex I"/>
    <property type="evidence" value="ECO:0007669"/>
    <property type="project" value="TreeGrafter"/>
</dbReference>
<dbReference type="Pfam" id="PF01058">
    <property type="entry name" value="Oxidored_q6"/>
    <property type="match status" value="1"/>
</dbReference>
<dbReference type="Proteomes" id="UP000597444">
    <property type="component" value="Unassembled WGS sequence"/>
</dbReference>
<comment type="cofactor">
    <cofactor evidence="7">
        <name>[4Fe-4S] cluster</name>
        <dbReference type="ChEBI" id="CHEBI:49883"/>
    </cofactor>
    <text evidence="7">Binds 1 [4Fe-4S] cluster.</text>
</comment>
<evidence type="ECO:0000256" key="7">
    <source>
        <dbReference type="HAMAP-Rule" id="MF_01356"/>
    </source>
</evidence>
<keyword evidence="7 8" id="KW-0479">Metal-binding</keyword>
<evidence type="ECO:0000313" key="12">
    <source>
        <dbReference type="Proteomes" id="UP000597444"/>
    </source>
</evidence>
<dbReference type="FunFam" id="3.40.50.12280:FF:000002">
    <property type="entry name" value="NADH-quinone oxidoreductase subunit B"/>
    <property type="match status" value="1"/>
</dbReference>
<keyword evidence="12" id="KW-1185">Reference proteome</keyword>
<gene>
    <name evidence="7" type="primary">nuoB</name>
    <name evidence="11" type="ORF">KSF_014990</name>
</gene>
<evidence type="ECO:0000256" key="5">
    <source>
        <dbReference type="ARBA" id="ARBA00022967"/>
    </source>
</evidence>
<reference evidence="11" key="1">
    <citation type="submission" date="2020-10" db="EMBL/GenBank/DDBJ databases">
        <title>Taxonomic study of unclassified bacteria belonging to the class Ktedonobacteria.</title>
        <authorList>
            <person name="Yabe S."/>
            <person name="Wang C.M."/>
            <person name="Zheng Y."/>
            <person name="Sakai Y."/>
            <person name="Cavaletti L."/>
            <person name="Monciardini P."/>
            <person name="Donadio S."/>
        </authorList>
    </citation>
    <scope>NUCLEOTIDE SEQUENCE</scope>
    <source>
        <strain evidence="11">ID150040</strain>
    </source>
</reference>
<evidence type="ECO:0000256" key="8">
    <source>
        <dbReference type="RuleBase" id="RU004464"/>
    </source>
</evidence>
<comment type="function">
    <text evidence="7">NDH-1 shuttles electrons from NADH, via FMN and iron-sulfur (Fe-S) centers, to quinones in the respiratory chain. The immediate electron acceptor for the enzyme in this species is believed to be ubiquinone. Couples the redox reaction to proton translocation (for every two electrons transferred, four hydrogen ions are translocated across the cytoplasmic membrane), and thus conserves the redox energy in a proton gradient.</text>
</comment>
<keyword evidence="7" id="KW-1003">Cell membrane</keyword>
<dbReference type="InterPro" id="IPR006138">
    <property type="entry name" value="NADH_UQ_OxRdtase_20Kd_su"/>
</dbReference>
<dbReference type="GO" id="GO:0005506">
    <property type="term" value="F:iron ion binding"/>
    <property type="evidence" value="ECO:0007669"/>
    <property type="project" value="UniProtKB-UniRule"/>
</dbReference>
<dbReference type="GO" id="GO:0015990">
    <property type="term" value="P:electron transport coupled proton transport"/>
    <property type="evidence" value="ECO:0007669"/>
    <property type="project" value="TreeGrafter"/>
</dbReference>
<dbReference type="GO" id="GO:0008137">
    <property type="term" value="F:NADH dehydrogenase (ubiquinone) activity"/>
    <property type="evidence" value="ECO:0007669"/>
    <property type="project" value="InterPro"/>
</dbReference>
<keyword evidence="4 7" id="KW-0874">Quinone</keyword>
<dbReference type="GO" id="GO:0050136">
    <property type="term" value="F:NADH dehydrogenase (quinone) (non-electrogenic) activity"/>
    <property type="evidence" value="ECO:0007669"/>
    <property type="project" value="UniProtKB-UniRule"/>
</dbReference>
<evidence type="ECO:0000313" key="11">
    <source>
        <dbReference type="EMBL" id="GHO91451.1"/>
    </source>
</evidence>
<evidence type="ECO:0000256" key="6">
    <source>
        <dbReference type="ARBA" id="ARBA00023027"/>
    </source>
</evidence>
<dbReference type="EMBL" id="BNJK01000001">
    <property type="protein sequence ID" value="GHO91451.1"/>
    <property type="molecule type" value="Genomic_DNA"/>
</dbReference>
<dbReference type="GO" id="GO:0005886">
    <property type="term" value="C:plasma membrane"/>
    <property type="evidence" value="ECO:0007669"/>
    <property type="project" value="UniProtKB-SubCell"/>
</dbReference>
<feature type="region of interest" description="Disordered" evidence="9">
    <location>
        <begin position="1"/>
        <end position="24"/>
    </location>
</feature>
<feature type="domain" description="NADH:ubiquinone oxidoreductase-like 20kDa subunit" evidence="10">
    <location>
        <begin position="76"/>
        <end position="186"/>
    </location>
</feature>
<comment type="subcellular location">
    <subcellularLocation>
        <location evidence="7">Cell membrane</location>
        <topology evidence="7">Peripheral membrane protein</topology>
        <orientation evidence="7">Cytoplasmic side</orientation>
    </subcellularLocation>
</comment>
<feature type="compositionally biased region" description="Polar residues" evidence="9">
    <location>
        <begin position="1"/>
        <end position="16"/>
    </location>
</feature>
<dbReference type="GO" id="GO:0009060">
    <property type="term" value="P:aerobic respiration"/>
    <property type="evidence" value="ECO:0007669"/>
    <property type="project" value="TreeGrafter"/>
</dbReference>
<evidence type="ECO:0000256" key="2">
    <source>
        <dbReference type="ARBA" id="ARBA00022448"/>
    </source>
</evidence>
<sequence length="205" mass="22605">MSSNSNENSQTANGKTSVPGVRRKPVPIVMATGPQEYIPGDQELPVQLTSLADMLQWAQNWARSKSVWPLGYGLACCAIEMMASAQSHYDLSRFGSEVFRSSPRQADLMIVAGTVSVKMGPRLRLLWEQMPEPKWVLSMGQCANSGGEFYDSYYTVQGVDTIVPVDVYVPGCPPRPEALIEGILKLREKIAKQGLKVRGEKEIEV</sequence>
<dbReference type="NCBIfam" id="TIGR01957">
    <property type="entry name" value="nuoB_fam"/>
    <property type="match status" value="1"/>
</dbReference>
<keyword evidence="7" id="KW-0830">Ubiquinone</keyword>
<keyword evidence="6 7" id="KW-0520">NAD</keyword>
<dbReference type="PANTHER" id="PTHR11995:SF14">
    <property type="entry name" value="NADH DEHYDROGENASE [UBIQUINONE] IRON-SULFUR PROTEIN 7, MITOCHONDRIAL"/>
    <property type="match status" value="1"/>
</dbReference>
<feature type="binding site" evidence="7">
    <location>
        <position position="76"/>
    </location>
    <ligand>
        <name>[4Fe-4S] cluster</name>
        <dbReference type="ChEBI" id="CHEBI:49883"/>
    </ligand>
</feature>
<comment type="catalytic activity">
    <reaction evidence="7">
        <text>a quinone + NADH + 5 H(+)(in) = a quinol + NAD(+) + 4 H(+)(out)</text>
        <dbReference type="Rhea" id="RHEA:57888"/>
        <dbReference type="ChEBI" id="CHEBI:15378"/>
        <dbReference type="ChEBI" id="CHEBI:24646"/>
        <dbReference type="ChEBI" id="CHEBI:57540"/>
        <dbReference type="ChEBI" id="CHEBI:57945"/>
        <dbReference type="ChEBI" id="CHEBI:132124"/>
    </reaction>
</comment>
<name>A0A8J3IBW7_9CHLR</name>
<comment type="subunit">
    <text evidence="7">NDH-1 is composed of 14 different subunits. Subunits NuoB, C, D, E, F, and G constitute the peripheral sector of the complex.</text>
</comment>
<evidence type="ECO:0000259" key="10">
    <source>
        <dbReference type="Pfam" id="PF01058"/>
    </source>
</evidence>
<keyword evidence="7" id="KW-0472">Membrane</keyword>
<dbReference type="GO" id="GO:0051539">
    <property type="term" value="F:4 iron, 4 sulfur cluster binding"/>
    <property type="evidence" value="ECO:0007669"/>
    <property type="project" value="UniProtKB-KW"/>
</dbReference>
<protein>
    <recommendedName>
        <fullName evidence="7">NADH-quinone oxidoreductase subunit B</fullName>
        <ecNumber evidence="7">7.1.1.-</ecNumber>
    </recommendedName>
    <alternativeName>
        <fullName evidence="7">NADH dehydrogenase I subunit B</fullName>
    </alternativeName>
    <alternativeName>
        <fullName evidence="7">NDH-1 subunit B</fullName>
    </alternativeName>
</protein>
<evidence type="ECO:0000256" key="4">
    <source>
        <dbReference type="ARBA" id="ARBA00022719"/>
    </source>
</evidence>
<keyword evidence="3 7" id="KW-0004">4Fe-4S</keyword>